<evidence type="ECO:0000259" key="7">
    <source>
        <dbReference type="Pfam" id="PF11794"/>
    </source>
</evidence>
<evidence type="ECO:0000313" key="9">
    <source>
        <dbReference type="Proteomes" id="UP000664417"/>
    </source>
</evidence>
<dbReference type="Pfam" id="PF03241">
    <property type="entry name" value="HpaB"/>
    <property type="match status" value="1"/>
</dbReference>
<proteinExistence type="inferred from homology"/>
<feature type="domain" description="HpaB/PvcC/4-BUDH N-terminal" evidence="7">
    <location>
        <begin position="5"/>
        <end position="266"/>
    </location>
</feature>
<keyword evidence="3" id="KW-0560">Oxidoreductase</keyword>
<dbReference type="InterPro" id="IPR009100">
    <property type="entry name" value="AcylCoA_DH/oxidase_NM_dom_sf"/>
</dbReference>
<protein>
    <recommendedName>
        <fullName evidence="10">Pyoverdin chromophore biosynthetic protein pvcC</fullName>
    </recommendedName>
</protein>
<name>A0A8J7QAY8_9BACT</name>
<dbReference type="Gene3D" id="2.40.110.10">
    <property type="entry name" value="Butyryl-CoA Dehydrogenase, subunit A, domain 2"/>
    <property type="match status" value="1"/>
</dbReference>
<dbReference type="AlphaFoldDB" id="A0A8J7QAY8"/>
<keyword evidence="9" id="KW-1185">Reference proteome</keyword>
<feature type="domain" description="HpaB/PvcC/4-BUDH C-terminal" evidence="6">
    <location>
        <begin position="275"/>
        <end position="474"/>
    </location>
</feature>
<dbReference type="Gene3D" id="1.10.3140.10">
    <property type="entry name" value="4-hydroxybutyryl-coa dehydratase, domain 1"/>
    <property type="match status" value="1"/>
</dbReference>
<sequence>MTPFTGQTYLESLRDNRQVWIYGERVADVTTHPAFATSARMIARMYDALHDPDRRETLTAPLENGGFTHKFFNPAHSAEELLAARDAIVAWAKMSYGWMGRSPEYKASLLATLGVNAEFYGDFADNARAWFQKARERVYYFNHAIVNPPVDRNLSADQSADVFLKLDRETDGGIIVSGAKAVATGSALTHYNFIAQTAQITNADMALTFIVPIDAPGVKLLCRPSYPAAVQHTGSPFDYPLSSRFDENDSVLIFKEVFVPWENLFIYRDTAKTKRFMAHSGFVPNSCFQACTRLAVKLDFLTGLLVKGVEATGSLEFRGVRAQIGEVLAYRNTLWALSDAMARNPEPWVQGTVLPNSRYATAYRVISTAAYARYHEVVRQIVASGLVYVNSSSADFKNPELRPDLDQYLRGSQTDAEERMKVMKLLWDATGSEFGGRHLLYEHNYLGSHEFVRLDSFFSSLGNGDLNDCVDMVDDCMDEYDLDGWTAPDLAEADALARRVPVGSPA</sequence>
<dbReference type="InterPro" id="IPR036250">
    <property type="entry name" value="AcylCo_DH-like_C"/>
</dbReference>
<dbReference type="PIRSF" id="PIRSF000331">
    <property type="entry name" value="HpaA_HpaB"/>
    <property type="match status" value="1"/>
</dbReference>
<dbReference type="PANTHER" id="PTHR36117:SF3">
    <property type="entry name" value="4-HYDROXYPHENYLACETATE 3-MONOOXYGENASE-RELATED"/>
    <property type="match status" value="1"/>
</dbReference>
<evidence type="ECO:0000259" key="6">
    <source>
        <dbReference type="Pfam" id="PF03241"/>
    </source>
</evidence>
<dbReference type="InterPro" id="IPR024674">
    <property type="entry name" value="HpaB/PvcC/4-BUDH_N"/>
</dbReference>
<dbReference type="InterPro" id="IPR024719">
    <property type="entry name" value="HpaB/PvcC/4-BUDH_C"/>
</dbReference>
<dbReference type="EMBL" id="JAFREP010000002">
    <property type="protein sequence ID" value="MBO1317501.1"/>
    <property type="molecule type" value="Genomic_DNA"/>
</dbReference>
<dbReference type="FunFam" id="2.40.110.10:FF:000026">
    <property type="entry name" value="4-hydroxyphenylacetate 3-monooxygenase oxygenase component"/>
    <property type="match status" value="1"/>
</dbReference>
<evidence type="ECO:0000256" key="3">
    <source>
        <dbReference type="ARBA" id="ARBA00023002"/>
    </source>
</evidence>
<dbReference type="SUPFAM" id="SSF56645">
    <property type="entry name" value="Acyl-CoA dehydrogenase NM domain-like"/>
    <property type="match status" value="1"/>
</dbReference>
<gene>
    <name evidence="8" type="ORF">J3U88_03445</name>
</gene>
<dbReference type="Proteomes" id="UP000664417">
    <property type="component" value="Unassembled WGS sequence"/>
</dbReference>
<evidence type="ECO:0000256" key="2">
    <source>
        <dbReference type="ARBA" id="ARBA00022827"/>
    </source>
</evidence>
<evidence type="ECO:0000313" key="8">
    <source>
        <dbReference type="EMBL" id="MBO1317501.1"/>
    </source>
</evidence>
<dbReference type="RefSeq" id="WP_207856737.1">
    <property type="nucleotide sequence ID" value="NZ_JAFREP010000002.1"/>
</dbReference>
<reference evidence="8" key="1">
    <citation type="submission" date="2021-03" db="EMBL/GenBank/DDBJ databases">
        <authorList>
            <person name="Wang G."/>
        </authorList>
    </citation>
    <scope>NUCLEOTIDE SEQUENCE</scope>
    <source>
        <strain evidence="8">KCTC 12899</strain>
    </source>
</reference>
<comment type="caution">
    <text evidence="8">The sequence shown here is derived from an EMBL/GenBank/DDBJ whole genome shotgun (WGS) entry which is preliminary data.</text>
</comment>
<feature type="binding site" evidence="5">
    <location>
        <begin position="143"/>
        <end position="145"/>
    </location>
    <ligand>
        <name>FAD</name>
        <dbReference type="ChEBI" id="CHEBI:57692"/>
    </ligand>
</feature>
<keyword evidence="2 5" id="KW-0274">FAD</keyword>
<dbReference type="Gene3D" id="1.20.140.10">
    <property type="entry name" value="Butyryl-CoA Dehydrogenase, subunit A, domain 3"/>
    <property type="match status" value="1"/>
</dbReference>
<dbReference type="SUPFAM" id="SSF47203">
    <property type="entry name" value="Acyl-CoA dehydrogenase C-terminal domain-like"/>
    <property type="match status" value="1"/>
</dbReference>
<evidence type="ECO:0000256" key="1">
    <source>
        <dbReference type="ARBA" id="ARBA00022630"/>
    </source>
</evidence>
<dbReference type="InterPro" id="IPR024677">
    <property type="entry name" value="HpaB/PvcC"/>
</dbReference>
<evidence type="ECO:0000256" key="5">
    <source>
        <dbReference type="PIRSR" id="PIRSR000331-2"/>
    </source>
</evidence>
<dbReference type="InterPro" id="IPR046373">
    <property type="entry name" value="Acyl-CoA_Oxase/DH_mid-dom_sf"/>
</dbReference>
<keyword evidence="1" id="KW-0285">Flavoprotein</keyword>
<evidence type="ECO:0000256" key="4">
    <source>
        <dbReference type="ARBA" id="ARBA00061227"/>
    </source>
</evidence>
<organism evidence="8 9">
    <name type="scientific">Acanthopleuribacter pedis</name>
    <dbReference type="NCBI Taxonomy" id="442870"/>
    <lineage>
        <taxon>Bacteria</taxon>
        <taxon>Pseudomonadati</taxon>
        <taxon>Acidobacteriota</taxon>
        <taxon>Holophagae</taxon>
        <taxon>Acanthopleuribacterales</taxon>
        <taxon>Acanthopleuribacteraceae</taxon>
        <taxon>Acanthopleuribacter</taxon>
    </lineage>
</organism>
<dbReference type="InterPro" id="IPR004925">
    <property type="entry name" value="HpaB/PvcC/4-BUDH"/>
</dbReference>
<dbReference type="GO" id="GO:0016627">
    <property type="term" value="F:oxidoreductase activity, acting on the CH-CH group of donors"/>
    <property type="evidence" value="ECO:0007669"/>
    <property type="project" value="InterPro"/>
</dbReference>
<dbReference type="PANTHER" id="PTHR36117">
    <property type="entry name" value="4-HYDROXYPHENYLACETATE 3-MONOOXYGENASE-RELATED"/>
    <property type="match status" value="1"/>
</dbReference>
<feature type="binding site" evidence="5">
    <location>
        <position position="184"/>
    </location>
    <ligand>
        <name>FAD</name>
        <dbReference type="ChEBI" id="CHEBI:57692"/>
    </ligand>
</feature>
<accession>A0A8J7QAY8</accession>
<dbReference type="Pfam" id="PF11794">
    <property type="entry name" value="HpaB_N"/>
    <property type="match status" value="1"/>
</dbReference>
<dbReference type="PIRSF" id="PIRSF500125">
    <property type="entry name" value="4_HPA_large"/>
    <property type="match status" value="1"/>
</dbReference>
<evidence type="ECO:0008006" key="10">
    <source>
        <dbReference type="Google" id="ProtNLM"/>
    </source>
</evidence>
<comment type="similarity">
    <text evidence="4">Belongs to the FADH(2)-utilizing monooxygenase family.</text>
</comment>